<proteinExistence type="predicted"/>
<organism evidence="2">
    <name type="scientific">Anguilla anguilla</name>
    <name type="common">European freshwater eel</name>
    <name type="synonym">Muraena anguilla</name>
    <dbReference type="NCBI Taxonomy" id="7936"/>
    <lineage>
        <taxon>Eukaryota</taxon>
        <taxon>Metazoa</taxon>
        <taxon>Chordata</taxon>
        <taxon>Craniata</taxon>
        <taxon>Vertebrata</taxon>
        <taxon>Euteleostomi</taxon>
        <taxon>Actinopterygii</taxon>
        <taxon>Neopterygii</taxon>
        <taxon>Teleostei</taxon>
        <taxon>Anguilliformes</taxon>
        <taxon>Anguillidae</taxon>
        <taxon>Anguilla</taxon>
    </lineage>
</organism>
<sequence>MLSIKQTDLLKTCSLFFFFLIYLILIKTKKTQTFRGIAFPREMVLCAHGSFICLTLASVCKIN</sequence>
<reference evidence="2" key="1">
    <citation type="submission" date="2014-11" db="EMBL/GenBank/DDBJ databases">
        <authorList>
            <person name="Amaro Gonzalez C."/>
        </authorList>
    </citation>
    <scope>NUCLEOTIDE SEQUENCE</scope>
</reference>
<reference evidence="2" key="2">
    <citation type="journal article" date="2015" name="Fish Shellfish Immunol.">
        <title>Early steps in the European eel (Anguilla anguilla)-Vibrio vulnificus interaction in the gills: Role of the RtxA13 toxin.</title>
        <authorList>
            <person name="Callol A."/>
            <person name="Pajuelo D."/>
            <person name="Ebbesson L."/>
            <person name="Teles M."/>
            <person name="MacKenzie S."/>
            <person name="Amaro C."/>
        </authorList>
    </citation>
    <scope>NUCLEOTIDE SEQUENCE</scope>
</reference>
<keyword evidence="1" id="KW-1133">Transmembrane helix</keyword>
<keyword evidence="1" id="KW-0472">Membrane</keyword>
<dbReference type="AlphaFoldDB" id="A0A0E9T0C3"/>
<keyword evidence="1" id="KW-0812">Transmembrane</keyword>
<protein>
    <submittedName>
        <fullName evidence="2">Uncharacterized protein</fullName>
    </submittedName>
</protein>
<accession>A0A0E9T0C3</accession>
<evidence type="ECO:0000256" key="1">
    <source>
        <dbReference type="SAM" id="Phobius"/>
    </source>
</evidence>
<dbReference type="EMBL" id="GBXM01061566">
    <property type="protein sequence ID" value="JAH47011.1"/>
    <property type="molecule type" value="Transcribed_RNA"/>
</dbReference>
<name>A0A0E9T0C3_ANGAN</name>
<feature type="transmembrane region" description="Helical" evidence="1">
    <location>
        <begin position="6"/>
        <end position="25"/>
    </location>
</feature>
<evidence type="ECO:0000313" key="2">
    <source>
        <dbReference type="EMBL" id="JAH47011.1"/>
    </source>
</evidence>